<dbReference type="InterPro" id="IPR000330">
    <property type="entry name" value="SNF2_N"/>
</dbReference>
<feature type="region of interest" description="Disordered" evidence="10">
    <location>
        <begin position="586"/>
        <end position="610"/>
    </location>
</feature>
<dbReference type="Pfam" id="PF00271">
    <property type="entry name" value="Helicase_C"/>
    <property type="match status" value="1"/>
</dbReference>
<keyword evidence="9" id="KW-0539">Nucleus</keyword>
<dbReference type="Gene3D" id="1.20.120.850">
    <property type="entry name" value="SWI2/SNF2 ATPases, N-terminal domain"/>
    <property type="match status" value="1"/>
</dbReference>
<dbReference type="InterPro" id="IPR027417">
    <property type="entry name" value="P-loop_NTPase"/>
</dbReference>
<evidence type="ECO:0008006" key="15">
    <source>
        <dbReference type="Google" id="ProtNLM"/>
    </source>
</evidence>
<organism evidence="13 14">
    <name type="scientific">Polarella glacialis</name>
    <name type="common">Dinoflagellate</name>
    <dbReference type="NCBI Taxonomy" id="89957"/>
    <lineage>
        <taxon>Eukaryota</taxon>
        <taxon>Sar</taxon>
        <taxon>Alveolata</taxon>
        <taxon>Dinophyceae</taxon>
        <taxon>Suessiales</taxon>
        <taxon>Suessiaceae</taxon>
        <taxon>Polarella</taxon>
    </lineage>
</organism>
<evidence type="ECO:0000313" key="13">
    <source>
        <dbReference type="EMBL" id="CAE8637712.1"/>
    </source>
</evidence>
<evidence type="ECO:0000259" key="11">
    <source>
        <dbReference type="PROSITE" id="PS51192"/>
    </source>
</evidence>
<comment type="subcellular location">
    <subcellularLocation>
        <location evidence="1">Nucleus</location>
    </subcellularLocation>
</comment>
<dbReference type="GO" id="GO:0003677">
    <property type="term" value="F:DNA binding"/>
    <property type="evidence" value="ECO:0007669"/>
    <property type="project" value="UniProtKB-KW"/>
</dbReference>
<evidence type="ECO:0000256" key="5">
    <source>
        <dbReference type="ARBA" id="ARBA00022806"/>
    </source>
</evidence>
<dbReference type="PROSITE" id="PS51194">
    <property type="entry name" value="HELICASE_CTER"/>
    <property type="match status" value="1"/>
</dbReference>
<feature type="region of interest" description="Disordered" evidence="10">
    <location>
        <begin position="126"/>
        <end position="181"/>
    </location>
</feature>
<dbReference type="SMART" id="SM00490">
    <property type="entry name" value="HELICc"/>
    <property type="match status" value="1"/>
</dbReference>
<evidence type="ECO:0000259" key="12">
    <source>
        <dbReference type="PROSITE" id="PS51194"/>
    </source>
</evidence>
<proteinExistence type="inferred from homology"/>
<feature type="domain" description="Helicase C-terminal" evidence="12">
    <location>
        <begin position="944"/>
        <end position="1099"/>
    </location>
</feature>
<evidence type="ECO:0000256" key="6">
    <source>
        <dbReference type="ARBA" id="ARBA00022840"/>
    </source>
</evidence>
<sequence length="1266" mass="142625">MAQLDGAEDAEQPRHVDVDADFAAALRLAAARVHGDGADRRASAKKAVRQAQVQKKGRERGPAQQANEEVRRSKASAALVAKEIAKFWRGCRRAVQHQQAQQSDVEHRQRSMANLEAMVSRSEAFSNQVTSQLLAEKEAEPDGEESHPSDESAGEEAVAEDASTAKKAEGEEERADPEAKHRLKVAIQELAAVEDFDRRSLSQQITTRVPVLLLRNQVREYQHVGLHWLATLHDKGVNGILADEMGLGKTIMTIALLAHLAVEKEVWGPHLIVVPTSVQLNWVKEFKKWAPGLKVLAYYGTGEERRLKRQGWHREDAFHVCIVSYAVALQDIRPLKRRQWYYMILDEAQHIKNFRSQKWQQLIQFRTVRRLLLTGTPLQNDLTELWSLLHFLMPDVFQSYHEFKEWFSDPLNLAVHQQRIDQEQGLLSRLHEVLRPFMLRRLKCEVERQMPSKHEHVIYCALSRRQQVLYDEFMHRRETQHTLKKGNYMGMMSILMQLRKVCNHPELFEQRLAATPFATDALELRLPGLVLLSLWRAVAGRRPGTENFCSILLPLLGIWRLELSMLKATSSPLPMCEVILATRVPGRGPRSSSGSGPLCKRPRLEPVPASLSPVPGEMYYREISQQQLQKQQQQQQQYREISATAAGFFEESHLRLQRGERLRRKDRRAAAGAVDWLCWQFGQGRPFWGADGLQLLSLTCGSSCSCACSSSDWSCARCGLDLSPGSPLSRRQSLASNERPRRWRLRTADTAQTSSSPEDPPTLSFASRPSGVRPRGQAPRGAASTNGGGEYRQAEAEAQTGRRRQRRCNLWEVANTAISELCSAVHTDLASNFHCKLGIWAVRVPKVCVSPQQAGRLVRAPLHRGHEAQPALDPPDIHVRLQPQLNPELLAWWRKMERDEAVVHRTVASVCQSNPDVGSRLAGLLSCRLPEKHYLESDSGKLAKLGQMLHGFRRDGSKCIIFTQFSKMLDVLESFVNYHRFTYVRLDGTVKVERRQSVVDCFNADKRIFLFICSTRAGGVGINLTSANVVIFYDSDWNPAMDRQATDRAHRIGQTREVHIYRLISEHTIEENIWRRQLQKRQLDDAVVHQGNFTTESLGLRADKLSPNGENEQSVAAASGSARAPDNKEAIWSAAEVRSLLDNGSEPECPDQVESGDAVSEPVSMAQFEKLLQAVEDQDDAQMAAKASIELKETERLFQGDFDEQSSARPPEPKSGAASALAAHGSGWLERLPALVRWGVKAVPYLQFSELSKGVRNRARGRPPTK</sequence>
<feature type="region of interest" description="Disordered" evidence="10">
    <location>
        <begin position="724"/>
        <end position="799"/>
    </location>
</feature>
<dbReference type="Proteomes" id="UP000654075">
    <property type="component" value="Unassembled WGS sequence"/>
</dbReference>
<dbReference type="GO" id="GO:0006338">
    <property type="term" value="P:chromatin remodeling"/>
    <property type="evidence" value="ECO:0007669"/>
    <property type="project" value="TreeGrafter"/>
</dbReference>
<dbReference type="InterPro" id="IPR001650">
    <property type="entry name" value="Helicase_C-like"/>
</dbReference>
<feature type="region of interest" description="Disordered" evidence="10">
    <location>
        <begin position="1102"/>
        <end position="1127"/>
    </location>
</feature>
<dbReference type="InterPro" id="IPR049730">
    <property type="entry name" value="SNF2/RAD54-like_C"/>
</dbReference>
<dbReference type="AlphaFoldDB" id="A0A813HH22"/>
<name>A0A813HH22_POLGL</name>
<evidence type="ECO:0000256" key="1">
    <source>
        <dbReference type="ARBA" id="ARBA00004123"/>
    </source>
</evidence>
<evidence type="ECO:0000256" key="7">
    <source>
        <dbReference type="ARBA" id="ARBA00022853"/>
    </source>
</evidence>
<dbReference type="PANTHER" id="PTHR45685">
    <property type="entry name" value="HELICASE SRCAP-RELATED"/>
    <property type="match status" value="1"/>
</dbReference>
<reference evidence="13" key="1">
    <citation type="submission" date="2021-02" db="EMBL/GenBank/DDBJ databases">
        <authorList>
            <person name="Dougan E. K."/>
            <person name="Rhodes N."/>
            <person name="Thang M."/>
            <person name="Chan C."/>
        </authorList>
    </citation>
    <scope>NUCLEOTIDE SEQUENCE</scope>
</reference>
<evidence type="ECO:0000256" key="3">
    <source>
        <dbReference type="ARBA" id="ARBA00022741"/>
    </source>
</evidence>
<evidence type="ECO:0000256" key="8">
    <source>
        <dbReference type="ARBA" id="ARBA00023125"/>
    </source>
</evidence>
<gene>
    <name evidence="13" type="ORF">PGLA1383_LOCUS53041</name>
</gene>
<keyword evidence="4" id="KW-0378">Hydrolase</keyword>
<dbReference type="GO" id="GO:0042393">
    <property type="term" value="F:histone binding"/>
    <property type="evidence" value="ECO:0007669"/>
    <property type="project" value="TreeGrafter"/>
</dbReference>
<keyword evidence="3" id="KW-0547">Nucleotide-binding</keyword>
<feature type="domain" description="Helicase ATP-binding" evidence="11">
    <location>
        <begin position="230"/>
        <end position="395"/>
    </location>
</feature>
<keyword evidence="6" id="KW-0067">ATP-binding</keyword>
<dbReference type="Gene3D" id="3.40.50.300">
    <property type="entry name" value="P-loop containing nucleotide triphosphate hydrolases"/>
    <property type="match status" value="1"/>
</dbReference>
<dbReference type="PROSITE" id="PS51192">
    <property type="entry name" value="HELICASE_ATP_BIND_1"/>
    <property type="match status" value="1"/>
</dbReference>
<evidence type="ECO:0000256" key="2">
    <source>
        <dbReference type="ARBA" id="ARBA00009220"/>
    </source>
</evidence>
<dbReference type="CDD" id="cd18793">
    <property type="entry name" value="SF2_C_SNF"/>
    <property type="match status" value="1"/>
</dbReference>
<dbReference type="EMBL" id="CAJNNV010031756">
    <property type="protein sequence ID" value="CAE8637712.1"/>
    <property type="molecule type" value="Genomic_DNA"/>
</dbReference>
<dbReference type="GO" id="GO:0000812">
    <property type="term" value="C:Swr1 complex"/>
    <property type="evidence" value="ECO:0007669"/>
    <property type="project" value="TreeGrafter"/>
</dbReference>
<dbReference type="GO" id="GO:0004386">
    <property type="term" value="F:helicase activity"/>
    <property type="evidence" value="ECO:0007669"/>
    <property type="project" value="UniProtKB-KW"/>
</dbReference>
<dbReference type="GO" id="GO:0016887">
    <property type="term" value="F:ATP hydrolysis activity"/>
    <property type="evidence" value="ECO:0007669"/>
    <property type="project" value="TreeGrafter"/>
</dbReference>
<protein>
    <recommendedName>
        <fullName evidence="15">Chromatin-remodeling ATPase INO80</fullName>
    </recommendedName>
</protein>
<evidence type="ECO:0000256" key="4">
    <source>
        <dbReference type="ARBA" id="ARBA00022801"/>
    </source>
</evidence>
<dbReference type="InterPro" id="IPR014001">
    <property type="entry name" value="Helicase_ATP-bd"/>
</dbReference>
<dbReference type="FunFam" id="3.40.50.10810:FF:000005">
    <property type="entry name" value="Photoperiod-independent early flowering 1"/>
    <property type="match status" value="1"/>
</dbReference>
<evidence type="ECO:0000256" key="9">
    <source>
        <dbReference type="ARBA" id="ARBA00023242"/>
    </source>
</evidence>
<keyword evidence="14" id="KW-1185">Reference proteome</keyword>
<feature type="compositionally biased region" description="Basic and acidic residues" evidence="10">
    <location>
        <begin position="135"/>
        <end position="150"/>
    </location>
</feature>
<dbReference type="Gene3D" id="3.40.50.10810">
    <property type="entry name" value="Tandem AAA-ATPase domain"/>
    <property type="match status" value="1"/>
</dbReference>
<keyword evidence="7" id="KW-0156">Chromatin regulator</keyword>
<comment type="caution">
    <text evidence="13">The sequence shown here is derived from an EMBL/GenBank/DDBJ whole genome shotgun (WGS) entry which is preliminary data.</text>
</comment>
<dbReference type="GO" id="GO:0005524">
    <property type="term" value="F:ATP binding"/>
    <property type="evidence" value="ECO:0007669"/>
    <property type="project" value="UniProtKB-KW"/>
</dbReference>
<dbReference type="SUPFAM" id="SSF52540">
    <property type="entry name" value="P-loop containing nucleoside triphosphate hydrolases"/>
    <property type="match status" value="2"/>
</dbReference>
<evidence type="ECO:0000256" key="10">
    <source>
        <dbReference type="SAM" id="MobiDB-lite"/>
    </source>
</evidence>
<dbReference type="InterPro" id="IPR038718">
    <property type="entry name" value="SNF2-like_sf"/>
</dbReference>
<dbReference type="Pfam" id="PF00176">
    <property type="entry name" value="SNF2-rel_dom"/>
    <property type="match status" value="1"/>
</dbReference>
<feature type="region of interest" description="Disordered" evidence="10">
    <location>
        <begin position="34"/>
        <end position="72"/>
    </location>
</feature>
<keyword evidence="8" id="KW-0238">DNA-binding</keyword>
<dbReference type="PANTHER" id="PTHR45685:SF1">
    <property type="entry name" value="HELICASE SRCAP"/>
    <property type="match status" value="1"/>
</dbReference>
<dbReference type="InterPro" id="IPR050520">
    <property type="entry name" value="INO80/SWR1_helicase"/>
</dbReference>
<evidence type="ECO:0000313" key="14">
    <source>
        <dbReference type="Proteomes" id="UP000654075"/>
    </source>
</evidence>
<dbReference type="SMART" id="SM00487">
    <property type="entry name" value="DEXDc"/>
    <property type="match status" value="1"/>
</dbReference>
<feature type="compositionally biased region" description="Low complexity" evidence="10">
    <location>
        <begin position="586"/>
        <end position="597"/>
    </location>
</feature>
<dbReference type="OMA" id="FICEATI"/>
<dbReference type="OrthoDB" id="448448at2759"/>
<accession>A0A813HH22</accession>
<keyword evidence="5" id="KW-0347">Helicase</keyword>
<comment type="similarity">
    <text evidence="2">Belongs to the SNF2/RAD54 helicase family. SWR1 subfamily.</text>
</comment>